<reference evidence="1" key="1">
    <citation type="journal article" date="2020" name="New Phytol.">
        <title>Comparative genomics reveals dynamic genome evolution in host specialist ectomycorrhizal fungi.</title>
        <authorList>
            <person name="Lofgren L.A."/>
            <person name="Nguyen N.H."/>
            <person name="Vilgalys R."/>
            <person name="Ruytinx J."/>
            <person name="Liao H.L."/>
            <person name="Branco S."/>
            <person name="Kuo A."/>
            <person name="LaButti K."/>
            <person name="Lipzen A."/>
            <person name="Andreopoulos W."/>
            <person name="Pangilinan J."/>
            <person name="Riley R."/>
            <person name="Hundley H."/>
            <person name="Na H."/>
            <person name="Barry K."/>
            <person name="Grigoriev I.V."/>
            <person name="Stajich J.E."/>
            <person name="Kennedy P.G."/>
        </authorList>
    </citation>
    <scope>NUCLEOTIDE SEQUENCE</scope>
    <source>
        <strain evidence="1">FC203</strain>
    </source>
</reference>
<proteinExistence type="predicted"/>
<sequence length="185" mass="20702">MTDGGGGSPSDLDEAIKLHAATLALCPPGHIPQLEYINNLATSLCDRFQQHGTLSKLEDVIELHRATLIFCPPHHAFRSNYMNNLAVSLCDRFRQQGALPDLDEATEFYRAALALRLPGHSLIHVSTTLPAAFQPNSWNVPPHLTWTREAIKLHLAAVALHPPDNPRRFVFLYHLDINPETMFEQ</sequence>
<dbReference type="Pfam" id="PF13374">
    <property type="entry name" value="TPR_10"/>
    <property type="match status" value="1"/>
</dbReference>
<comment type="caution">
    <text evidence="1">The sequence shown here is derived from an EMBL/GenBank/DDBJ whole genome shotgun (WGS) entry which is preliminary data.</text>
</comment>
<dbReference type="EMBL" id="JABBWK010000304">
    <property type="protein sequence ID" value="KAG1885875.1"/>
    <property type="molecule type" value="Genomic_DNA"/>
</dbReference>
<organism evidence="1 2">
    <name type="scientific">Suillus fuscotomentosus</name>
    <dbReference type="NCBI Taxonomy" id="1912939"/>
    <lineage>
        <taxon>Eukaryota</taxon>
        <taxon>Fungi</taxon>
        <taxon>Dikarya</taxon>
        <taxon>Basidiomycota</taxon>
        <taxon>Agaricomycotina</taxon>
        <taxon>Agaricomycetes</taxon>
        <taxon>Agaricomycetidae</taxon>
        <taxon>Boletales</taxon>
        <taxon>Suillineae</taxon>
        <taxon>Suillaceae</taxon>
        <taxon>Suillus</taxon>
    </lineage>
</organism>
<dbReference type="RefSeq" id="XP_041216461.1">
    <property type="nucleotide sequence ID" value="XM_041368896.1"/>
</dbReference>
<dbReference type="InterPro" id="IPR011990">
    <property type="entry name" value="TPR-like_helical_dom_sf"/>
</dbReference>
<dbReference type="GeneID" id="64663194"/>
<evidence type="ECO:0000313" key="1">
    <source>
        <dbReference type="EMBL" id="KAG1885875.1"/>
    </source>
</evidence>
<dbReference type="AlphaFoldDB" id="A0AAD4DN88"/>
<keyword evidence="2" id="KW-1185">Reference proteome</keyword>
<accession>A0AAD4DN88</accession>
<evidence type="ECO:0000313" key="2">
    <source>
        <dbReference type="Proteomes" id="UP001195769"/>
    </source>
</evidence>
<protein>
    <submittedName>
        <fullName evidence="1">Uncharacterized protein</fullName>
    </submittedName>
</protein>
<name>A0AAD4DN88_9AGAM</name>
<gene>
    <name evidence="1" type="ORF">F5891DRAFT_1201507</name>
</gene>
<dbReference type="Proteomes" id="UP001195769">
    <property type="component" value="Unassembled WGS sequence"/>
</dbReference>
<dbReference type="Gene3D" id="1.25.40.10">
    <property type="entry name" value="Tetratricopeptide repeat domain"/>
    <property type="match status" value="1"/>
</dbReference>